<evidence type="ECO:0000256" key="1">
    <source>
        <dbReference type="SAM" id="MobiDB-lite"/>
    </source>
</evidence>
<feature type="compositionally biased region" description="Acidic residues" evidence="1">
    <location>
        <begin position="1"/>
        <end position="13"/>
    </location>
</feature>
<evidence type="ECO:0000313" key="2">
    <source>
        <dbReference type="Proteomes" id="UP000095282"/>
    </source>
</evidence>
<feature type="compositionally biased region" description="Basic and acidic residues" evidence="1">
    <location>
        <begin position="34"/>
        <end position="73"/>
    </location>
</feature>
<dbReference type="Proteomes" id="UP000095282">
    <property type="component" value="Unplaced"/>
</dbReference>
<feature type="region of interest" description="Disordered" evidence="1">
    <location>
        <begin position="1"/>
        <end position="73"/>
    </location>
</feature>
<keyword evidence="2" id="KW-1185">Reference proteome</keyword>
<accession>A0A1I7UZ00</accession>
<proteinExistence type="predicted"/>
<reference evidence="3" key="1">
    <citation type="submission" date="2016-11" db="UniProtKB">
        <authorList>
            <consortium name="WormBaseParasite"/>
        </authorList>
    </citation>
    <scope>IDENTIFICATION</scope>
</reference>
<sequence>MDGGESDGDDECSEGGGEKRKKTTIYISLPIDGDSDKTTRTIEAFPDWRERGRMEEGKRRRFSDQDDARKGKR</sequence>
<protein>
    <submittedName>
        <fullName evidence="3">Uncharacterized protein</fullName>
    </submittedName>
</protein>
<dbReference type="AlphaFoldDB" id="A0A1I7UZ00"/>
<dbReference type="WBParaSite" id="Csp11.Scaffold630.g20754.t1">
    <property type="protein sequence ID" value="Csp11.Scaffold630.g20754.t1"/>
    <property type="gene ID" value="Csp11.Scaffold630.g20754"/>
</dbReference>
<evidence type="ECO:0000313" key="3">
    <source>
        <dbReference type="WBParaSite" id="Csp11.Scaffold630.g20754.t1"/>
    </source>
</evidence>
<organism evidence="2 3">
    <name type="scientific">Caenorhabditis tropicalis</name>
    <dbReference type="NCBI Taxonomy" id="1561998"/>
    <lineage>
        <taxon>Eukaryota</taxon>
        <taxon>Metazoa</taxon>
        <taxon>Ecdysozoa</taxon>
        <taxon>Nematoda</taxon>
        <taxon>Chromadorea</taxon>
        <taxon>Rhabditida</taxon>
        <taxon>Rhabditina</taxon>
        <taxon>Rhabditomorpha</taxon>
        <taxon>Rhabditoidea</taxon>
        <taxon>Rhabditidae</taxon>
        <taxon>Peloderinae</taxon>
        <taxon>Caenorhabditis</taxon>
    </lineage>
</organism>
<name>A0A1I7UZ00_9PELO</name>